<accession>A0A7J6TCM6</accession>
<dbReference type="PANTHER" id="PTHR43238:SF1">
    <property type="entry name" value="GDP-L-FUCOSE SYNTHASE"/>
    <property type="match status" value="1"/>
</dbReference>
<proteinExistence type="predicted"/>
<dbReference type="EMBL" id="JABANO010011799">
    <property type="protein sequence ID" value="KAF4742865.1"/>
    <property type="molecule type" value="Genomic_DNA"/>
</dbReference>
<feature type="non-terminal residue" evidence="1">
    <location>
        <position position="158"/>
    </location>
</feature>
<name>A0A7J6TCM6_PEROL</name>
<sequence>KCYEAKERGEVVLGRAPIRRREGIRGVGHRQASTSIYLFNGHGAHHPSAALPTAANRGVDPKASPAPDIISYICCGDENSEDGELSIADVAKSIARAMEFRGELKFDETKSDGIFRKTASNGRLRNEVLPSDFKFTPFDEGITETCDWFVENHEKARV</sequence>
<evidence type="ECO:0000313" key="1">
    <source>
        <dbReference type="EMBL" id="KAF4742865.1"/>
    </source>
</evidence>
<dbReference type="GO" id="GO:0050577">
    <property type="term" value="F:GDP-L-fucose synthase activity"/>
    <property type="evidence" value="ECO:0007669"/>
    <property type="project" value="TreeGrafter"/>
</dbReference>
<dbReference type="InterPro" id="IPR036291">
    <property type="entry name" value="NAD(P)-bd_dom_sf"/>
</dbReference>
<dbReference type="PANTHER" id="PTHR43238">
    <property type="entry name" value="GDP-L-FUCOSE SYNTHASE"/>
    <property type="match status" value="1"/>
</dbReference>
<reference evidence="1 2" key="1">
    <citation type="submission" date="2020-04" db="EMBL/GenBank/DDBJ databases">
        <title>Perkinsus olseni comparative genomics.</title>
        <authorList>
            <person name="Bogema D.R."/>
        </authorList>
    </citation>
    <scope>NUCLEOTIDE SEQUENCE [LARGE SCALE GENOMIC DNA]</scope>
    <source>
        <strain evidence="1 2">ATCC PRA-207</strain>
    </source>
</reference>
<gene>
    <name evidence="1" type="primary">TSTA3_1</name>
    <name evidence="1" type="ORF">FOZ63_005788</name>
</gene>
<dbReference type="Gene3D" id="3.90.25.10">
    <property type="entry name" value="UDP-galactose 4-epimerase, domain 1"/>
    <property type="match status" value="1"/>
</dbReference>
<evidence type="ECO:0000313" key="2">
    <source>
        <dbReference type="Proteomes" id="UP000553632"/>
    </source>
</evidence>
<dbReference type="AlphaFoldDB" id="A0A7J6TCM6"/>
<keyword evidence="2" id="KW-1185">Reference proteome</keyword>
<protein>
    <submittedName>
        <fullName evidence="1">GDP-L-fucose synthase</fullName>
    </submittedName>
</protein>
<dbReference type="Proteomes" id="UP000553632">
    <property type="component" value="Unassembled WGS sequence"/>
</dbReference>
<dbReference type="SUPFAM" id="SSF51735">
    <property type="entry name" value="NAD(P)-binding Rossmann-fold domains"/>
    <property type="match status" value="1"/>
</dbReference>
<comment type="caution">
    <text evidence="1">The sequence shown here is derived from an EMBL/GenBank/DDBJ whole genome shotgun (WGS) entry which is preliminary data.</text>
</comment>
<organism evidence="1 2">
    <name type="scientific">Perkinsus olseni</name>
    <name type="common">Perkinsus atlanticus</name>
    <dbReference type="NCBI Taxonomy" id="32597"/>
    <lineage>
        <taxon>Eukaryota</taxon>
        <taxon>Sar</taxon>
        <taxon>Alveolata</taxon>
        <taxon>Perkinsozoa</taxon>
        <taxon>Perkinsea</taxon>
        <taxon>Perkinsida</taxon>
        <taxon>Perkinsidae</taxon>
        <taxon>Perkinsus</taxon>
    </lineage>
</organism>